<dbReference type="Proteomes" id="UP001321473">
    <property type="component" value="Unassembled WGS sequence"/>
</dbReference>
<evidence type="ECO:0000313" key="2">
    <source>
        <dbReference type="EMBL" id="KAK8778090.1"/>
    </source>
</evidence>
<gene>
    <name evidence="2" type="ORF">V5799_020570</name>
</gene>
<proteinExistence type="predicted"/>
<evidence type="ECO:0000313" key="3">
    <source>
        <dbReference type="Proteomes" id="UP001321473"/>
    </source>
</evidence>
<organism evidence="2 3">
    <name type="scientific">Amblyomma americanum</name>
    <name type="common">Lone star tick</name>
    <dbReference type="NCBI Taxonomy" id="6943"/>
    <lineage>
        <taxon>Eukaryota</taxon>
        <taxon>Metazoa</taxon>
        <taxon>Ecdysozoa</taxon>
        <taxon>Arthropoda</taxon>
        <taxon>Chelicerata</taxon>
        <taxon>Arachnida</taxon>
        <taxon>Acari</taxon>
        <taxon>Parasitiformes</taxon>
        <taxon>Ixodida</taxon>
        <taxon>Ixodoidea</taxon>
        <taxon>Ixodidae</taxon>
        <taxon>Amblyomminae</taxon>
        <taxon>Amblyomma</taxon>
    </lineage>
</organism>
<evidence type="ECO:0008006" key="4">
    <source>
        <dbReference type="Google" id="ProtNLM"/>
    </source>
</evidence>
<sequence length="232" mass="26240">MAFSLNSKKLVFLVGFIPVFVETAVRQEELPHECTPEEVGHCYRGYIPHLWRRSVQDGSEGSITNEDLTRWCREITAKIHCHQRLAQCPEDVRTKYSRQERGYEALRHFFCEEDAVRGYYTARTCQDPEKLIPCHDEYMEGITPGNTKNFSCKLSEAAIGCYERAFTPTCGMTLNSAKAAFLRGEDTLLLLSDCNGSMRRHVATEHLLLTAAVAALVLLQWTGGSSQLNVEN</sequence>
<name>A0AAQ4ETQ1_AMBAM</name>
<keyword evidence="1" id="KW-0732">Signal</keyword>
<feature type="signal peptide" evidence="1">
    <location>
        <begin position="1"/>
        <end position="23"/>
    </location>
</feature>
<dbReference type="AlphaFoldDB" id="A0AAQ4ETQ1"/>
<protein>
    <recommendedName>
        <fullName evidence="4">Secreted protein</fullName>
    </recommendedName>
</protein>
<comment type="caution">
    <text evidence="2">The sequence shown here is derived from an EMBL/GenBank/DDBJ whole genome shotgun (WGS) entry which is preliminary data.</text>
</comment>
<keyword evidence="3" id="KW-1185">Reference proteome</keyword>
<feature type="chain" id="PRO_5043014451" description="Secreted protein" evidence="1">
    <location>
        <begin position="24"/>
        <end position="232"/>
    </location>
</feature>
<dbReference type="EMBL" id="JARKHS020011128">
    <property type="protein sequence ID" value="KAK8778090.1"/>
    <property type="molecule type" value="Genomic_DNA"/>
</dbReference>
<reference evidence="2 3" key="1">
    <citation type="journal article" date="2023" name="Arcadia Sci">
        <title>De novo assembly of a long-read Amblyomma americanum tick genome.</title>
        <authorList>
            <person name="Chou S."/>
            <person name="Poskanzer K.E."/>
            <person name="Rollins M."/>
            <person name="Thuy-Boun P.S."/>
        </authorList>
    </citation>
    <scope>NUCLEOTIDE SEQUENCE [LARGE SCALE GENOMIC DNA]</scope>
    <source>
        <strain evidence="2">F_SG_1</strain>
        <tissue evidence="2">Salivary glands</tissue>
    </source>
</reference>
<accession>A0AAQ4ETQ1</accession>
<evidence type="ECO:0000256" key="1">
    <source>
        <dbReference type="SAM" id="SignalP"/>
    </source>
</evidence>